<feature type="transmembrane region" description="Helical" evidence="7">
    <location>
        <begin position="300"/>
        <end position="318"/>
    </location>
</feature>
<feature type="region of interest" description="Disordered" evidence="8">
    <location>
        <begin position="1"/>
        <end position="71"/>
    </location>
</feature>
<keyword evidence="10" id="KW-1185">Reference proteome</keyword>
<dbReference type="GO" id="GO:1990961">
    <property type="term" value="P:xenobiotic detoxification by transmembrane export across the plasma membrane"/>
    <property type="evidence" value="ECO:0007669"/>
    <property type="project" value="InterPro"/>
</dbReference>
<evidence type="ECO:0000256" key="4">
    <source>
        <dbReference type="ARBA" id="ARBA00022692"/>
    </source>
</evidence>
<evidence type="ECO:0000256" key="7">
    <source>
        <dbReference type="RuleBase" id="RU004914"/>
    </source>
</evidence>
<comment type="subcellular location">
    <subcellularLocation>
        <location evidence="1">Membrane</location>
        <topology evidence="1">Multi-pass membrane protein</topology>
    </subcellularLocation>
</comment>
<dbReference type="PANTHER" id="PTHR11206">
    <property type="entry name" value="MULTIDRUG RESISTANCE PROTEIN"/>
    <property type="match status" value="1"/>
</dbReference>
<feature type="transmembrane region" description="Helical" evidence="7">
    <location>
        <begin position="450"/>
        <end position="474"/>
    </location>
</feature>
<dbReference type="Pfam" id="PF01554">
    <property type="entry name" value="MatE"/>
    <property type="match status" value="2"/>
</dbReference>
<evidence type="ECO:0000313" key="9">
    <source>
        <dbReference type="EMBL" id="KAK4753825.1"/>
    </source>
</evidence>
<evidence type="ECO:0000256" key="8">
    <source>
        <dbReference type="SAM" id="MobiDB-lite"/>
    </source>
</evidence>
<keyword evidence="6 7" id="KW-0472">Membrane</keyword>
<organism evidence="9 10">
    <name type="scientific">Trapa incisa</name>
    <dbReference type="NCBI Taxonomy" id="236973"/>
    <lineage>
        <taxon>Eukaryota</taxon>
        <taxon>Viridiplantae</taxon>
        <taxon>Streptophyta</taxon>
        <taxon>Embryophyta</taxon>
        <taxon>Tracheophyta</taxon>
        <taxon>Spermatophyta</taxon>
        <taxon>Magnoliopsida</taxon>
        <taxon>eudicotyledons</taxon>
        <taxon>Gunneridae</taxon>
        <taxon>Pentapetalae</taxon>
        <taxon>rosids</taxon>
        <taxon>malvids</taxon>
        <taxon>Myrtales</taxon>
        <taxon>Lythraceae</taxon>
        <taxon>Trapa</taxon>
    </lineage>
</organism>
<evidence type="ECO:0000256" key="6">
    <source>
        <dbReference type="ARBA" id="ARBA00023136"/>
    </source>
</evidence>
<dbReference type="Proteomes" id="UP001345219">
    <property type="component" value="Chromosome 2"/>
</dbReference>
<keyword evidence="5 7" id="KW-1133">Transmembrane helix</keyword>
<keyword evidence="3" id="KW-0813">Transport</keyword>
<feature type="transmembrane region" description="Helical" evidence="7">
    <location>
        <begin position="253"/>
        <end position="274"/>
    </location>
</feature>
<feature type="transmembrane region" description="Helical" evidence="7">
    <location>
        <begin position="227"/>
        <end position="247"/>
    </location>
</feature>
<protein>
    <recommendedName>
        <fullName evidence="7">Protein DETOXIFICATION</fullName>
    </recommendedName>
    <alternativeName>
        <fullName evidence="7">Multidrug and toxic compound extrusion protein</fullName>
    </alternativeName>
</protein>
<evidence type="ECO:0000256" key="1">
    <source>
        <dbReference type="ARBA" id="ARBA00004141"/>
    </source>
</evidence>
<evidence type="ECO:0000256" key="5">
    <source>
        <dbReference type="ARBA" id="ARBA00022989"/>
    </source>
</evidence>
<dbReference type="GO" id="GO:0042910">
    <property type="term" value="F:xenobiotic transmembrane transporter activity"/>
    <property type="evidence" value="ECO:0007669"/>
    <property type="project" value="InterPro"/>
</dbReference>
<dbReference type="InterPro" id="IPR002528">
    <property type="entry name" value="MATE_fam"/>
</dbReference>
<dbReference type="GO" id="GO:0016020">
    <property type="term" value="C:membrane"/>
    <property type="evidence" value="ECO:0007669"/>
    <property type="project" value="UniProtKB-SubCell"/>
</dbReference>
<feature type="transmembrane region" description="Helical" evidence="7">
    <location>
        <begin position="154"/>
        <end position="177"/>
    </location>
</feature>
<dbReference type="GO" id="GO:0015297">
    <property type="term" value="F:antiporter activity"/>
    <property type="evidence" value="ECO:0007669"/>
    <property type="project" value="InterPro"/>
</dbReference>
<feature type="transmembrane region" description="Helical" evidence="7">
    <location>
        <begin position="480"/>
        <end position="505"/>
    </location>
</feature>
<comment type="caution">
    <text evidence="9">The sequence shown here is derived from an EMBL/GenBank/DDBJ whole genome shotgun (WGS) entry which is preliminary data.</text>
</comment>
<dbReference type="InterPro" id="IPR045069">
    <property type="entry name" value="MATE_euk"/>
</dbReference>
<reference evidence="9 10" key="1">
    <citation type="journal article" date="2023" name="Hortic Res">
        <title>Pangenome of water caltrop reveals structural variations and asymmetric subgenome divergence after allopolyploidization.</title>
        <authorList>
            <person name="Zhang X."/>
            <person name="Chen Y."/>
            <person name="Wang L."/>
            <person name="Yuan Y."/>
            <person name="Fang M."/>
            <person name="Shi L."/>
            <person name="Lu R."/>
            <person name="Comes H.P."/>
            <person name="Ma Y."/>
            <person name="Chen Y."/>
            <person name="Huang G."/>
            <person name="Zhou Y."/>
            <person name="Zheng Z."/>
            <person name="Qiu Y."/>
        </authorList>
    </citation>
    <scope>NUCLEOTIDE SEQUENCE [LARGE SCALE GENOMIC DNA]</scope>
    <source>
        <tissue evidence="9">Roots</tissue>
    </source>
</reference>
<evidence type="ECO:0000313" key="10">
    <source>
        <dbReference type="Proteomes" id="UP001345219"/>
    </source>
</evidence>
<feature type="transmembrane region" description="Helical" evidence="7">
    <location>
        <begin position="85"/>
        <end position="106"/>
    </location>
</feature>
<sequence length="529" mass="57558">MHVRIPEKETLQIETREREREAMEEGKLERLLAKGRSISADGDHKEVIVSSHGGDGEGERGEGGGGGGGGVGEEMKRVVRIAGPMVAVMLSLYFLQIIAVTMAGHLGELELASTAIAISFGAVTGFSPVYGMASALETLCGQAYGAKEYHRFSVHIHTAILSLILTCFPLSLIWLFMGRILILLGQDPEIAHESGRFIVHLIPALFAYATLHPIIKFYVTQSLVLPMLVTSCITIAFHIVFCWVMVFKSSWGSSGGALAIGASYWLNVILLSIYRKYSPSCAKTRVSVTMTEIFRATREFFSVAIPSAIMICLEWWSFELLTMLSGLLPNPKLEASVLSICLATIATLYNIPDSIGAAASTRVSNELGAGNPRAAHVTVVAALLLTLVETTILSSTVFACKRVFGYIFCNEEEVVDYVANMAPLISVSIVLDSLHGVLSGISRGCGWQDIGAYINLASYYLCGIPGAVLLGFWLHFRGKGLWVGILVGSFVQTALLLLVTISTDWEEQAYRARKRMFKEEILVSNDEET</sequence>
<evidence type="ECO:0000256" key="3">
    <source>
        <dbReference type="ARBA" id="ARBA00022448"/>
    </source>
</evidence>
<dbReference type="AlphaFoldDB" id="A0AAN7JSH6"/>
<gene>
    <name evidence="9" type="ORF">SAY87_001929</name>
</gene>
<name>A0AAN7JSH6_9MYRT</name>
<feature type="transmembrane region" description="Helical" evidence="7">
    <location>
        <begin position="112"/>
        <end position="133"/>
    </location>
</feature>
<feature type="transmembrane region" description="Helical" evidence="7">
    <location>
        <begin position="373"/>
        <end position="397"/>
    </location>
</feature>
<feature type="transmembrane region" description="Helical" evidence="7">
    <location>
        <begin position="197"/>
        <end position="215"/>
    </location>
</feature>
<dbReference type="EMBL" id="JAXIOK010000015">
    <property type="protein sequence ID" value="KAK4753825.1"/>
    <property type="molecule type" value="Genomic_DNA"/>
</dbReference>
<evidence type="ECO:0000256" key="2">
    <source>
        <dbReference type="ARBA" id="ARBA00010199"/>
    </source>
</evidence>
<keyword evidence="4 7" id="KW-0812">Transmembrane</keyword>
<accession>A0AAN7JSH6</accession>
<proteinExistence type="inferred from homology"/>
<dbReference type="NCBIfam" id="TIGR00797">
    <property type="entry name" value="matE"/>
    <property type="match status" value="1"/>
</dbReference>
<feature type="compositionally biased region" description="Basic and acidic residues" evidence="8">
    <location>
        <begin position="1"/>
        <end position="32"/>
    </location>
</feature>
<dbReference type="CDD" id="cd13132">
    <property type="entry name" value="MATE_eukaryotic"/>
    <property type="match status" value="1"/>
</dbReference>
<comment type="similarity">
    <text evidence="2 7">Belongs to the multi antimicrobial extrusion (MATE) (TC 2.A.66.1) family.</text>
</comment>